<evidence type="ECO:0000256" key="5">
    <source>
        <dbReference type="SAM" id="Phobius"/>
    </source>
</evidence>
<dbReference type="Gene3D" id="3.30.70.270">
    <property type="match status" value="1"/>
</dbReference>
<dbReference type="Pfam" id="PF03924">
    <property type="entry name" value="CHASE"/>
    <property type="match status" value="1"/>
</dbReference>
<dbReference type="EMBL" id="JBHLXP010000001">
    <property type="protein sequence ID" value="MFC0047549.1"/>
    <property type="molecule type" value="Genomic_DNA"/>
</dbReference>
<dbReference type="NCBIfam" id="TIGR00254">
    <property type="entry name" value="GGDEF"/>
    <property type="match status" value="1"/>
</dbReference>
<proteinExistence type="predicted"/>
<evidence type="ECO:0000256" key="1">
    <source>
        <dbReference type="ARBA" id="ARBA00004370"/>
    </source>
</evidence>
<dbReference type="SUPFAM" id="SSF55073">
    <property type="entry name" value="Nucleotide cyclase"/>
    <property type="match status" value="1"/>
</dbReference>
<evidence type="ECO:0000259" key="6">
    <source>
        <dbReference type="PROSITE" id="PS50839"/>
    </source>
</evidence>
<comment type="caution">
    <text evidence="9">The sequence shown here is derived from an EMBL/GenBank/DDBJ whole genome shotgun (WGS) entry which is preliminary data.</text>
</comment>
<dbReference type="InterPro" id="IPR043128">
    <property type="entry name" value="Rev_trsase/Diguanyl_cyclase"/>
</dbReference>
<dbReference type="SUPFAM" id="SSF141868">
    <property type="entry name" value="EAL domain-like"/>
    <property type="match status" value="1"/>
</dbReference>
<dbReference type="InterPro" id="IPR042240">
    <property type="entry name" value="CHASE_sf"/>
</dbReference>
<dbReference type="SMART" id="SM00267">
    <property type="entry name" value="GGDEF"/>
    <property type="match status" value="1"/>
</dbReference>
<dbReference type="Pfam" id="PF00990">
    <property type="entry name" value="GGDEF"/>
    <property type="match status" value="1"/>
</dbReference>
<reference evidence="9 10" key="1">
    <citation type="submission" date="2024-09" db="EMBL/GenBank/DDBJ databases">
        <authorList>
            <person name="Sun Q."/>
            <person name="Mori K."/>
        </authorList>
    </citation>
    <scope>NUCLEOTIDE SEQUENCE [LARGE SCALE GENOMIC DNA]</scope>
    <source>
        <strain evidence="9 10">KCTC 23315</strain>
    </source>
</reference>
<dbReference type="InterPro" id="IPR000160">
    <property type="entry name" value="GGDEF_dom"/>
</dbReference>
<keyword evidence="10" id="KW-1185">Reference proteome</keyword>
<dbReference type="Gene3D" id="3.20.20.450">
    <property type="entry name" value="EAL domain"/>
    <property type="match status" value="1"/>
</dbReference>
<keyword evidence="3 5" id="KW-1133">Transmembrane helix</keyword>
<sequence length="741" mass="82595">MTTTELKAGSRLPGTRQDIHLSWLVRHPKRVAVSLALLLMLLFGVLVWQQQQKNIEVERYQLLQQVSHHAAAVEAAVRTAVVVSESLRTEIVLNPTQSLSELDARIRLLLEDYPLFRHIALAPDLVIRYVYPLAGNEAALGVNYRLVPEQYAAVEKAVASGGPLLAGPVQLVQGGSGLVLRVPVLLSDKQLWGIIAAVLPLERLLQQTQLEKLQQDYYLGLSGRDGDMHDPELFWGDQVLQGLPSVYANIRLPNGQWRLHAFPKQHMPLLAGLPTLFLPAGILVIFLLSTGLYVLLRLSQERQQALQTVAWQASFDPLTGLANRSVLLGQLELMLKHAKAQRTQLAVLSLDLDEFKQVNESLGHPVGDQLLQLVADRLLEQLHGPELVARSGGDEFVLVLPASSQSEALENFCQTLLKSFQAPFMVRNTPLSISTSIGVAIYPNDGLLAIDLLKHADRAMYAAKHLGRNTFHFYDAGMQKEADHFVHLHHEILKGIEQRQFFLVYQPIFDVAARRFSKGEALVRWQHPERGLISPFDFIPVAERTGAIRPLGQWILQQAIADMQLFQQLGLDLQISVNRSSQEFNQSKVADDWLAQLSAAGLLPEQLILEITESVFMDTVSVQQSNVLSLHQQGVKLAIDDFGTGYSALNYLSRYPVDFIKIDKSFINHIAEQDKACALVAVLINMAKVLDVQVVAEGVETREQFDLLLKLGCDYIQGYYCARPLAKADFVSLVQQPQAFI</sequence>
<dbReference type="CDD" id="cd01948">
    <property type="entry name" value="EAL"/>
    <property type="match status" value="1"/>
</dbReference>
<dbReference type="Proteomes" id="UP001589813">
    <property type="component" value="Unassembled WGS sequence"/>
</dbReference>
<dbReference type="InterPro" id="IPR029787">
    <property type="entry name" value="Nucleotide_cyclase"/>
</dbReference>
<dbReference type="InterPro" id="IPR006189">
    <property type="entry name" value="CHASE_dom"/>
</dbReference>
<comment type="subcellular location">
    <subcellularLocation>
        <location evidence="1">Membrane</location>
    </subcellularLocation>
</comment>
<name>A0ABV6B9K2_9GAMM</name>
<dbReference type="CDD" id="cd01949">
    <property type="entry name" value="GGDEF"/>
    <property type="match status" value="1"/>
</dbReference>
<organism evidence="9 10">
    <name type="scientific">Rheinheimera tilapiae</name>
    <dbReference type="NCBI Taxonomy" id="875043"/>
    <lineage>
        <taxon>Bacteria</taxon>
        <taxon>Pseudomonadati</taxon>
        <taxon>Pseudomonadota</taxon>
        <taxon>Gammaproteobacteria</taxon>
        <taxon>Chromatiales</taxon>
        <taxon>Chromatiaceae</taxon>
        <taxon>Rheinheimera</taxon>
    </lineage>
</organism>
<evidence type="ECO:0000313" key="10">
    <source>
        <dbReference type="Proteomes" id="UP001589813"/>
    </source>
</evidence>
<evidence type="ECO:0000256" key="4">
    <source>
        <dbReference type="ARBA" id="ARBA00023136"/>
    </source>
</evidence>
<dbReference type="PROSITE" id="PS50839">
    <property type="entry name" value="CHASE"/>
    <property type="match status" value="1"/>
</dbReference>
<feature type="transmembrane region" description="Helical" evidence="5">
    <location>
        <begin position="31"/>
        <end position="49"/>
    </location>
</feature>
<dbReference type="Pfam" id="PF00563">
    <property type="entry name" value="EAL"/>
    <property type="match status" value="1"/>
</dbReference>
<dbReference type="SMART" id="SM00052">
    <property type="entry name" value="EAL"/>
    <property type="match status" value="1"/>
</dbReference>
<dbReference type="InterPro" id="IPR001633">
    <property type="entry name" value="EAL_dom"/>
</dbReference>
<dbReference type="SMART" id="SM01079">
    <property type="entry name" value="CHASE"/>
    <property type="match status" value="1"/>
</dbReference>
<feature type="domain" description="CHASE" evidence="6">
    <location>
        <begin position="123"/>
        <end position="213"/>
    </location>
</feature>
<dbReference type="PANTHER" id="PTHR44757">
    <property type="entry name" value="DIGUANYLATE CYCLASE DGCP"/>
    <property type="match status" value="1"/>
</dbReference>
<feature type="transmembrane region" description="Helical" evidence="5">
    <location>
        <begin position="269"/>
        <end position="296"/>
    </location>
</feature>
<accession>A0ABV6B9K2</accession>
<evidence type="ECO:0000256" key="3">
    <source>
        <dbReference type="ARBA" id="ARBA00022989"/>
    </source>
</evidence>
<dbReference type="PANTHER" id="PTHR44757:SF2">
    <property type="entry name" value="BIOFILM ARCHITECTURE MAINTENANCE PROTEIN MBAA"/>
    <property type="match status" value="1"/>
</dbReference>
<dbReference type="InterPro" id="IPR035919">
    <property type="entry name" value="EAL_sf"/>
</dbReference>
<evidence type="ECO:0000259" key="8">
    <source>
        <dbReference type="PROSITE" id="PS50887"/>
    </source>
</evidence>
<gene>
    <name evidence="9" type="ORF">ACFFJP_04490</name>
</gene>
<feature type="domain" description="GGDEF" evidence="8">
    <location>
        <begin position="343"/>
        <end position="476"/>
    </location>
</feature>
<evidence type="ECO:0000256" key="2">
    <source>
        <dbReference type="ARBA" id="ARBA00022692"/>
    </source>
</evidence>
<feature type="domain" description="EAL" evidence="7">
    <location>
        <begin position="485"/>
        <end position="738"/>
    </location>
</feature>
<keyword evidence="4 5" id="KW-0472">Membrane</keyword>
<dbReference type="InterPro" id="IPR052155">
    <property type="entry name" value="Biofilm_reg_signaling"/>
</dbReference>
<evidence type="ECO:0000313" key="9">
    <source>
        <dbReference type="EMBL" id="MFC0047549.1"/>
    </source>
</evidence>
<evidence type="ECO:0000259" key="7">
    <source>
        <dbReference type="PROSITE" id="PS50883"/>
    </source>
</evidence>
<dbReference type="PROSITE" id="PS50883">
    <property type="entry name" value="EAL"/>
    <property type="match status" value="1"/>
</dbReference>
<protein>
    <submittedName>
        <fullName evidence="9">Bifunctional diguanylate cyclase/phosphodiesterase</fullName>
    </submittedName>
</protein>
<dbReference type="Gene3D" id="3.30.450.350">
    <property type="entry name" value="CHASE domain"/>
    <property type="match status" value="1"/>
</dbReference>
<dbReference type="RefSeq" id="WP_377240937.1">
    <property type="nucleotide sequence ID" value="NZ_JBHLXP010000001.1"/>
</dbReference>
<dbReference type="PROSITE" id="PS50887">
    <property type="entry name" value="GGDEF"/>
    <property type="match status" value="1"/>
</dbReference>
<keyword evidence="2 5" id="KW-0812">Transmembrane</keyword>